<organism evidence="3 4">
    <name type="scientific">Ceratopteris richardii</name>
    <name type="common">Triangle waterfern</name>
    <dbReference type="NCBI Taxonomy" id="49495"/>
    <lineage>
        <taxon>Eukaryota</taxon>
        <taxon>Viridiplantae</taxon>
        <taxon>Streptophyta</taxon>
        <taxon>Embryophyta</taxon>
        <taxon>Tracheophyta</taxon>
        <taxon>Polypodiopsida</taxon>
        <taxon>Polypodiidae</taxon>
        <taxon>Polypodiales</taxon>
        <taxon>Pteridineae</taxon>
        <taxon>Pteridaceae</taxon>
        <taxon>Parkerioideae</taxon>
        <taxon>Ceratopteris</taxon>
    </lineage>
</organism>
<name>A0A8T2PZW7_CERRI</name>
<protein>
    <submittedName>
        <fullName evidence="3">Uncharacterized protein</fullName>
    </submittedName>
</protein>
<feature type="compositionally biased region" description="Basic and acidic residues" evidence="1">
    <location>
        <begin position="138"/>
        <end position="151"/>
    </location>
</feature>
<feature type="transmembrane region" description="Helical" evidence="2">
    <location>
        <begin position="6"/>
        <end position="28"/>
    </location>
</feature>
<keyword evidence="2" id="KW-0812">Transmembrane</keyword>
<dbReference type="EMBL" id="CM035444">
    <property type="protein sequence ID" value="KAH7276801.1"/>
    <property type="molecule type" value="Genomic_DNA"/>
</dbReference>
<comment type="caution">
    <text evidence="3">The sequence shown here is derived from an EMBL/GenBank/DDBJ whole genome shotgun (WGS) entry which is preliminary data.</text>
</comment>
<proteinExistence type="predicted"/>
<accession>A0A8T2PZW7</accession>
<evidence type="ECO:0000313" key="3">
    <source>
        <dbReference type="EMBL" id="KAH7276801.1"/>
    </source>
</evidence>
<gene>
    <name evidence="3" type="ORF">KP509_39G022500</name>
</gene>
<reference evidence="3" key="1">
    <citation type="submission" date="2021-08" db="EMBL/GenBank/DDBJ databases">
        <title>WGS assembly of Ceratopteris richardii.</title>
        <authorList>
            <person name="Marchant D.B."/>
            <person name="Chen G."/>
            <person name="Jenkins J."/>
            <person name="Shu S."/>
            <person name="Leebens-Mack J."/>
            <person name="Grimwood J."/>
            <person name="Schmutz J."/>
            <person name="Soltis P."/>
            <person name="Soltis D."/>
            <person name="Chen Z.-H."/>
        </authorList>
    </citation>
    <scope>NUCLEOTIDE SEQUENCE</scope>
    <source>
        <strain evidence="3">Whitten #5841</strain>
        <tissue evidence="3">Leaf</tissue>
    </source>
</reference>
<keyword evidence="2" id="KW-1133">Transmembrane helix</keyword>
<dbReference type="OrthoDB" id="1991917at2759"/>
<evidence type="ECO:0000256" key="1">
    <source>
        <dbReference type="SAM" id="MobiDB-lite"/>
    </source>
</evidence>
<evidence type="ECO:0000313" key="4">
    <source>
        <dbReference type="Proteomes" id="UP000825935"/>
    </source>
</evidence>
<keyword evidence="2" id="KW-0472">Membrane</keyword>
<feature type="compositionally biased region" description="Basic and acidic residues" evidence="1">
    <location>
        <begin position="160"/>
        <end position="169"/>
    </location>
</feature>
<feature type="region of interest" description="Disordered" evidence="1">
    <location>
        <begin position="130"/>
        <end position="169"/>
    </location>
</feature>
<dbReference type="AlphaFoldDB" id="A0A8T2PZW7"/>
<sequence length="169" mass="17815">MERHLAWLVALVVVLTAWFGLLCCGSMFKKKETGALHPQERPACSGACESQVMVDGTTDLGEQTAPPHADFCGLRGTYSIGLQGNSSTGGVSTAAFRRATEADAAPAKNLDIEAGTDDVNEGDSALAAHSCPKVPYGKHPDIEAGRQHLDEEPSAVIAHDGGEMQRQRA</sequence>
<dbReference type="Proteomes" id="UP000825935">
    <property type="component" value="Chromosome 39"/>
</dbReference>
<evidence type="ECO:0000256" key="2">
    <source>
        <dbReference type="SAM" id="Phobius"/>
    </source>
</evidence>
<keyword evidence="4" id="KW-1185">Reference proteome</keyword>